<protein>
    <submittedName>
        <fullName evidence="1">Uncharacterized protein</fullName>
    </submittedName>
</protein>
<keyword evidence="2" id="KW-1185">Reference proteome</keyword>
<feature type="non-terminal residue" evidence="1">
    <location>
        <position position="1"/>
    </location>
</feature>
<reference evidence="1" key="1">
    <citation type="submission" date="2023-03" db="EMBL/GenBank/DDBJ databases">
        <title>Massive genome expansion in bonnet fungi (Mycena s.s.) driven by repeated elements and novel gene families across ecological guilds.</title>
        <authorList>
            <consortium name="Lawrence Berkeley National Laboratory"/>
            <person name="Harder C.B."/>
            <person name="Miyauchi S."/>
            <person name="Viragh M."/>
            <person name="Kuo A."/>
            <person name="Thoen E."/>
            <person name="Andreopoulos B."/>
            <person name="Lu D."/>
            <person name="Skrede I."/>
            <person name="Drula E."/>
            <person name="Henrissat B."/>
            <person name="Morin E."/>
            <person name="Kohler A."/>
            <person name="Barry K."/>
            <person name="LaButti K."/>
            <person name="Morin E."/>
            <person name="Salamov A."/>
            <person name="Lipzen A."/>
            <person name="Mereny Z."/>
            <person name="Hegedus B."/>
            <person name="Baldrian P."/>
            <person name="Stursova M."/>
            <person name="Weitz H."/>
            <person name="Taylor A."/>
            <person name="Grigoriev I.V."/>
            <person name="Nagy L.G."/>
            <person name="Martin F."/>
            <person name="Kauserud H."/>
        </authorList>
    </citation>
    <scope>NUCLEOTIDE SEQUENCE</scope>
    <source>
        <strain evidence="1">CBHHK002</strain>
    </source>
</reference>
<organism evidence="1 2">
    <name type="scientific">Mycena albidolilacea</name>
    <dbReference type="NCBI Taxonomy" id="1033008"/>
    <lineage>
        <taxon>Eukaryota</taxon>
        <taxon>Fungi</taxon>
        <taxon>Dikarya</taxon>
        <taxon>Basidiomycota</taxon>
        <taxon>Agaricomycotina</taxon>
        <taxon>Agaricomycetes</taxon>
        <taxon>Agaricomycetidae</taxon>
        <taxon>Agaricales</taxon>
        <taxon>Marasmiineae</taxon>
        <taxon>Mycenaceae</taxon>
        <taxon>Mycena</taxon>
    </lineage>
</organism>
<dbReference type="EMBL" id="JARIHO010000015">
    <property type="protein sequence ID" value="KAJ7349699.1"/>
    <property type="molecule type" value="Genomic_DNA"/>
</dbReference>
<gene>
    <name evidence="1" type="ORF">DFH08DRAFT_696608</name>
</gene>
<evidence type="ECO:0000313" key="2">
    <source>
        <dbReference type="Proteomes" id="UP001218218"/>
    </source>
</evidence>
<proteinExistence type="predicted"/>
<dbReference type="Proteomes" id="UP001218218">
    <property type="component" value="Unassembled WGS sequence"/>
</dbReference>
<evidence type="ECO:0000313" key="1">
    <source>
        <dbReference type="EMBL" id="KAJ7349699.1"/>
    </source>
</evidence>
<accession>A0AAD7A524</accession>
<dbReference type="AlphaFoldDB" id="A0AAD7A524"/>
<sequence length="156" mass="17671">ALVEKSSGYFIYASTVIKRIEDKRFHPADRLDIVLGIKSSISGSPFDIVDQLYHQTLCAVPIEYRPKLTDILAVIGTDLVLRVSKIEVLLRLDTGDVQLTLRGLHSVIGFYPEWNHTVVHDVHHGSFLDFLCDIRWSGPLYIGSSQCHRKLTSHFL</sequence>
<comment type="caution">
    <text evidence="1">The sequence shown here is derived from an EMBL/GenBank/DDBJ whole genome shotgun (WGS) entry which is preliminary data.</text>
</comment>
<name>A0AAD7A524_9AGAR</name>